<dbReference type="PANTHER" id="PTHR36923">
    <property type="entry name" value="FERREDOXIN"/>
    <property type="match status" value="1"/>
</dbReference>
<dbReference type="GO" id="GO:0051536">
    <property type="term" value="F:iron-sulfur cluster binding"/>
    <property type="evidence" value="ECO:0007669"/>
    <property type="project" value="UniProtKB-KW"/>
</dbReference>
<keyword evidence="4" id="KW-0408">Iron</keyword>
<dbReference type="STRING" id="1399419.A5906_35785"/>
<proteinExistence type="predicted"/>
<organism evidence="7 8">
    <name type="scientific">Bradyrhizobium sacchari</name>
    <dbReference type="NCBI Taxonomy" id="1399419"/>
    <lineage>
        <taxon>Bacteria</taxon>
        <taxon>Pseudomonadati</taxon>
        <taxon>Pseudomonadota</taxon>
        <taxon>Alphaproteobacteria</taxon>
        <taxon>Hyphomicrobiales</taxon>
        <taxon>Nitrobacteraceae</taxon>
        <taxon>Bradyrhizobium</taxon>
    </lineage>
</organism>
<dbReference type="InterPro" id="IPR051269">
    <property type="entry name" value="Fe-S_cluster_ET"/>
</dbReference>
<sequence>MPPTKIDMRNAGRLSRTQTTREAAMAERLKVHVDPDKCQGHARCKALAPELFELDEYGNAHEAGDGTVPPGLEDKAWLAKSNCPEIAIDVIEE</sequence>
<evidence type="ECO:0000256" key="5">
    <source>
        <dbReference type="ARBA" id="ARBA00023014"/>
    </source>
</evidence>
<dbReference type="Gene3D" id="3.30.70.20">
    <property type="match status" value="1"/>
</dbReference>
<evidence type="ECO:0000256" key="1">
    <source>
        <dbReference type="ARBA" id="ARBA00022448"/>
    </source>
</evidence>
<dbReference type="AlphaFoldDB" id="A0A560IKM9"/>
<keyword evidence="3" id="KW-0249">Electron transport</keyword>
<dbReference type="GO" id="GO:0046872">
    <property type="term" value="F:metal ion binding"/>
    <property type="evidence" value="ECO:0007669"/>
    <property type="project" value="UniProtKB-KW"/>
</dbReference>
<dbReference type="Proteomes" id="UP000315914">
    <property type="component" value="Unassembled WGS sequence"/>
</dbReference>
<feature type="compositionally biased region" description="Basic and acidic residues" evidence="6">
    <location>
        <begin position="1"/>
        <end position="10"/>
    </location>
</feature>
<comment type="caution">
    <text evidence="7">The sequence shown here is derived from an EMBL/GenBank/DDBJ whole genome shotgun (WGS) entry which is preliminary data.</text>
</comment>
<gene>
    <name evidence="7" type="ORF">FBZ95_107550</name>
</gene>
<dbReference type="SUPFAM" id="SSF54862">
    <property type="entry name" value="4Fe-4S ferredoxins"/>
    <property type="match status" value="1"/>
</dbReference>
<feature type="region of interest" description="Disordered" evidence="6">
    <location>
        <begin position="1"/>
        <end position="21"/>
    </location>
</feature>
<accession>A0A560IKM9</accession>
<keyword evidence="2" id="KW-0479">Metal-binding</keyword>
<dbReference type="Pfam" id="PF13459">
    <property type="entry name" value="Fer4_15"/>
    <property type="match status" value="1"/>
</dbReference>
<dbReference type="PANTHER" id="PTHR36923:SF3">
    <property type="entry name" value="FERREDOXIN"/>
    <property type="match status" value="1"/>
</dbReference>
<name>A0A560IKM9_9BRAD</name>
<keyword evidence="5" id="KW-0411">Iron-sulfur</keyword>
<dbReference type="EMBL" id="VITW01000007">
    <property type="protein sequence ID" value="TWB71567.1"/>
    <property type="molecule type" value="Genomic_DNA"/>
</dbReference>
<reference evidence="7 8" key="1">
    <citation type="submission" date="2019-06" db="EMBL/GenBank/DDBJ databases">
        <title>Genomic Encyclopedia of Type Strains, Phase IV (KMG-V): Genome sequencing to study the core and pangenomes of soil and plant-associated prokaryotes.</title>
        <authorList>
            <person name="Whitman W."/>
        </authorList>
    </citation>
    <scope>NUCLEOTIDE SEQUENCE [LARGE SCALE GENOMIC DNA]</scope>
    <source>
        <strain evidence="7 8">BR 10556</strain>
    </source>
</reference>
<protein>
    <submittedName>
        <fullName evidence="7">Ferredoxin</fullName>
    </submittedName>
</protein>
<keyword evidence="1" id="KW-0813">Transport</keyword>
<keyword evidence="8" id="KW-1185">Reference proteome</keyword>
<evidence type="ECO:0000256" key="4">
    <source>
        <dbReference type="ARBA" id="ARBA00023004"/>
    </source>
</evidence>
<evidence type="ECO:0000256" key="2">
    <source>
        <dbReference type="ARBA" id="ARBA00022723"/>
    </source>
</evidence>
<evidence type="ECO:0000313" key="7">
    <source>
        <dbReference type="EMBL" id="TWB71567.1"/>
    </source>
</evidence>
<evidence type="ECO:0000256" key="6">
    <source>
        <dbReference type="SAM" id="MobiDB-lite"/>
    </source>
</evidence>
<evidence type="ECO:0000256" key="3">
    <source>
        <dbReference type="ARBA" id="ARBA00022982"/>
    </source>
</evidence>
<evidence type="ECO:0000313" key="8">
    <source>
        <dbReference type="Proteomes" id="UP000315914"/>
    </source>
</evidence>